<reference evidence="10" key="3">
    <citation type="submission" date="2025-09" db="UniProtKB">
        <authorList>
            <consortium name="Ensembl"/>
        </authorList>
    </citation>
    <scope>IDENTIFICATION</scope>
</reference>
<organism evidence="10 11">
    <name type="scientific">Monodelphis domestica</name>
    <name type="common">Gray short-tailed opossum</name>
    <dbReference type="NCBI Taxonomy" id="13616"/>
    <lineage>
        <taxon>Eukaryota</taxon>
        <taxon>Metazoa</taxon>
        <taxon>Chordata</taxon>
        <taxon>Craniata</taxon>
        <taxon>Vertebrata</taxon>
        <taxon>Euteleostomi</taxon>
        <taxon>Mammalia</taxon>
        <taxon>Metatheria</taxon>
        <taxon>Didelphimorphia</taxon>
        <taxon>Didelphidae</taxon>
        <taxon>Monodelphis</taxon>
    </lineage>
</organism>
<protein>
    <recommendedName>
        <fullName evidence="8">Serpin B6</fullName>
    </recommendedName>
</protein>
<feature type="domain" description="Serpin" evidence="9">
    <location>
        <begin position="1"/>
        <end position="334"/>
    </location>
</feature>
<dbReference type="Ensembl" id="ENSMODT00000081868.1">
    <property type="protein sequence ID" value="ENSMODP00000046591.1"/>
    <property type="gene ID" value="ENSMODG00000028653.2"/>
</dbReference>
<dbReference type="Proteomes" id="UP000002280">
    <property type="component" value="Chromosome 3"/>
</dbReference>
<evidence type="ECO:0000313" key="10">
    <source>
        <dbReference type="Ensembl" id="ENSMODP00000046591.1"/>
    </source>
</evidence>
<keyword evidence="3" id="KW-0963">Cytoplasm</keyword>
<dbReference type="InterPro" id="IPR023795">
    <property type="entry name" value="Serpin_CS"/>
</dbReference>
<dbReference type="GO" id="GO:0004867">
    <property type="term" value="F:serine-type endopeptidase inhibitor activity"/>
    <property type="evidence" value="ECO:0007669"/>
    <property type="project" value="UniProtKB-KW"/>
</dbReference>
<dbReference type="SUPFAM" id="SSF56574">
    <property type="entry name" value="Serpins"/>
    <property type="match status" value="1"/>
</dbReference>
<dbReference type="GO" id="GO:0005737">
    <property type="term" value="C:cytoplasm"/>
    <property type="evidence" value="ECO:0007669"/>
    <property type="project" value="UniProtKB-SubCell"/>
</dbReference>
<proteinExistence type="inferred from homology"/>
<evidence type="ECO:0000313" key="11">
    <source>
        <dbReference type="Proteomes" id="UP000002280"/>
    </source>
</evidence>
<sequence>MVLEGATGETAEQIQQVLSLSKNTDVHQSFQSFLAEVNKTGAPPLLRVANALFGEKTCGFLSPFKESCQKFYFSNVEELDFAHMPEAARKHINDWVEEKTEGKISELLANDSVDVMTNLVLVNAIYFNGKWEKPFDKAKTAEKMFNISEKQKPVQMMYQRSTFSMTFIEDIPTQILVLPYAGGHMDMVILLPVENKHLKMLKKRLTSENLVDWINPEMMNEIEVEVFLPKFILAEHLDVEVILQKLGMLDAFDKTKADFSKMSARNDLCLSKVIHKAYVEVNEEGTVAVSSTAAVMMTRSERMSLEFKADHPFIFYLIEKQTNKIVFIGEVTSP</sequence>
<dbReference type="Pfam" id="PF00079">
    <property type="entry name" value="Serpin"/>
    <property type="match status" value="1"/>
</dbReference>
<dbReference type="AlphaFoldDB" id="A0A5F8GHF6"/>
<dbReference type="Gene3D" id="2.30.39.10">
    <property type="entry name" value="Alpha-1-antitrypsin, domain 1"/>
    <property type="match status" value="1"/>
</dbReference>
<comment type="subcellular location">
    <subcellularLocation>
        <location evidence="1">Cytoplasm</location>
    </subcellularLocation>
</comment>
<evidence type="ECO:0000256" key="2">
    <source>
        <dbReference type="ARBA" id="ARBA00006426"/>
    </source>
</evidence>
<dbReference type="GeneTree" id="ENSGT00940000154835"/>
<dbReference type="FunFam" id="2.30.39.10:FF:000001">
    <property type="entry name" value="Serpin family B member 2"/>
    <property type="match status" value="1"/>
</dbReference>
<evidence type="ECO:0000256" key="4">
    <source>
        <dbReference type="ARBA" id="ARBA00022690"/>
    </source>
</evidence>
<keyword evidence="6" id="KW-0007">Acetylation</keyword>
<dbReference type="InterPro" id="IPR042185">
    <property type="entry name" value="Serpin_sf_2"/>
</dbReference>
<dbReference type="SMART" id="SM00093">
    <property type="entry name" value="SERPIN"/>
    <property type="match status" value="1"/>
</dbReference>
<gene>
    <name evidence="10" type="primary">LOC100025102</name>
</gene>
<reference evidence="10 11" key="1">
    <citation type="journal article" date="2007" name="Nature">
        <title>Genome of the marsupial Monodelphis domestica reveals innovation in non-coding sequences.</title>
        <authorList>
            <person name="Mikkelsen T.S."/>
            <person name="Wakefield M.J."/>
            <person name="Aken B."/>
            <person name="Amemiya C.T."/>
            <person name="Chang J.L."/>
            <person name="Duke S."/>
            <person name="Garber M."/>
            <person name="Gentles A.J."/>
            <person name="Goodstadt L."/>
            <person name="Heger A."/>
            <person name="Jurka J."/>
            <person name="Kamal M."/>
            <person name="Mauceli E."/>
            <person name="Searle S.M."/>
            <person name="Sharpe T."/>
            <person name="Baker M.L."/>
            <person name="Batzer M.A."/>
            <person name="Benos P.V."/>
            <person name="Belov K."/>
            <person name="Clamp M."/>
            <person name="Cook A."/>
            <person name="Cuff J."/>
            <person name="Das R."/>
            <person name="Davidow L."/>
            <person name="Deakin J.E."/>
            <person name="Fazzari M.J."/>
            <person name="Glass J.L."/>
            <person name="Grabherr M."/>
            <person name="Greally J.M."/>
            <person name="Gu W."/>
            <person name="Hore T.A."/>
            <person name="Huttley G.A."/>
            <person name="Kleber M."/>
            <person name="Jirtle R.L."/>
            <person name="Koina E."/>
            <person name="Lee J.T."/>
            <person name="Mahony S."/>
            <person name="Marra M.A."/>
            <person name="Miller R.D."/>
            <person name="Nicholls R.D."/>
            <person name="Oda M."/>
            <person name="Papenfuss A.T."/>
            <person name="Parra Z.E."/>
            <person name="Pollock D.D."/>
            <person name="Ray D.A."/>
            <person name="Schein J.E."/>
            <person name="Speed T.P."/>
            <person name="Thompson K."/>
            <person name="VandeBerg J.L."/>
            <person name="Wade C.M."/>
            <person name="Walker J.A."/>
            <person name="Waters P.D."/>
            <person name="Webber C."/>
            <person name="Weidman J.R."/>
            <person name="Xie X."/>
            <person name="Zody M.C."/>
            <person name="Baldwin J."/>
            <person name="Abdouelleil A."/>
            <person name="Abdulkadir J."/>
            <person name="Abebe A."/>
            <person name="Abera B."/>
            <person name="Abreu J."/>
            <person name="Acer S.C."/>
            <person name="Aftuck L."/>
            <person name="Alexander A."/>
            <person name="An P."/>
            <person name="Anderson E."/>
            <person name="Anderson S."/>
            <person name="Arachi H."/>
            <person name="Azer M."/>
            <person name="Bachantsang P."/>
            <person name="Barry A."/>
            <person name="Bayul T."/>
            <person name="Berlin A."/>
            <person name="Bessette D."/>
            <person name="Bloom T."/>
            <person name="Bloom T."/>
            <person name="Boguslavskiy L."/>
            <person name="Bonnet C."/>
            <person name="Boukhgalter B."/>
            <person name="Bourzgui I."/>
            <person name="Brown A."/>
            <person name="Cahill P."/>
            <person name="Channer S."/>
            <person name="Cheshatsang Y."/>
            <person name="Chuda L."/>
            <person name="Citroen M."/>
            <person name="Collymore A."/>
            <person name="Cooke P."/>
            <person name="Costello M."/>
            <person name="D'Aco K."/>
            <person name="Daza R."/>
            <person name="De Haan G."/>
            <person name="DeGray S."/>
            <person name="DeMaso C."/>
            <person name="Dhargay N."/>
            <person name="Dooley K."/>
            <person name="Dooley E."/>
            <person name="Doricent M."/>
            <person name="Dorje P."/>
            <person name="Dorjee K."/>
            <person name="Dupes A."/>
            <person name="Elong R."/>
            <person name="Falk J."/>
            <person name="Farina A."/>
            <person name="Faro S."/>
            <person name="Ferguson D."/>
            <person name="Fisher S."/>
            <person name="Foley C.D."/>
            <person name="Franke A."/>
            <person name="Friedrich D."/>
            <person name="Gadbois L."/>
            <person name="Gearin G."/>
            <person name="Gearin C.R."/>
            <person name="Giannoukos G."/>
            <person name="Goode T."/>
            <person name="Graham J."/>
            <person name="Grandbois E."/>
            <person name="Grewal S."/>
            <person name="Gyaltsen K."/>
            <person name="Hafez N."/>
            <person name="Hagos B."/>
            <person name="Hall J."/>
            <person name="Henson C."/>
            <person name="Hollinger A."/>
            <person name="Honan T."/>
            <person name="Huard M.D."/>
            <person name="Hughes L."/>
            <person name="Hurhula B."/>
            <person name="Husby M.E."/>
            <person name="Kamat A."/>
            <person name="Kanga B."/>
            <person name="Kashin S."/>
            <person name="Khazanovich D."/>
            <person name="Kisner P."/>
            <person name="Lance K."/>
            <person name="Lara M."/>
            <person name="Lee W."/>
            <person name="Lennon N."/>
            <person name="Letendre F."/>
            <person name="LeVine R."/>
            <person name="Lipovsky A."/>
            <person name="Liu X."/>
            <person name="Liu J."/>
            <person name="Liu S."/>
            <person name="Lokyitsang T."/>
            <person name="Lokyitsang Y."/>
            <person name="Lubonja R."/>
            <person name="Lui A."/>
            <person name="MacDonald P."/>
            <person name="Magnisalis V."/>
            <person name="Maru K."/>
            <person name="Matthews C."/>
            <person name="McCusker W."/>
            <person name="McDonough S."/>
            <person name="Mehta T."/>
            <person name="Meldrim J."/>
            <person name="Meneus L."/>
            <person name="Mihai O."/>
            <person name="Mihalev A."/>
            <person name="Mihova T."/>
            <person name="Mittelman R."/>
            <person name="Mlenga V."/>
            <person name="Montmayeur A."/>
            <person name="Mulrain L."/>
            <person name="Navidi A."/>
            <person name="Naylor J."/>
            <person name="Negash T."/>
            <person name="Nguyen T."/>
            <person name="Nguyen N."/>
            <person name="Nicol R."/>
            <person name="Norbu C."/>
            <person name="Norbu N."/>
            <person name="Novod N."/>
            <person name="O'Neill B."/>
            <person name="Osman S."/>
            <person name="Markiewicz E."/>
            <person name="Oyono O.L."/>
            <person name="Patti C."/>
            <person name="Phunkhang P."/>
            <person name="Pierre F."/>
            <person name="Priest M."/>
            <person name="Raghuraman S."/>
            <person name="Rege F."/>
            <person name="Reyes R."/>
            <person name="Rise C."/>
            <person name="Rogov P."/>
            <person name="Ross K."/>
            <person name="Ryan E."/>
            <person name="Settipalli S."/>
            <person name="Shea T."/>
            <person name="Sherpa N."/>
            <person name="Shi L."/>
            <person name="Shih D."/>
            <person name="Sparrow T."/>
            <person name="Spaulding J."/>
            <person name="Stalker J."/>
            <person name="Stange-Thomann N."/>
            <person name="Stavropoulos S."/>
            <person name="Stone C."/>
            <person name="Strader C."/>
            <person name="Tesfaye S."/>
            <person name="Thomson T."/>
            <person name="Thoulutsang Y."/>
            <person name="Thoulutsang D."/>
            <person name="Topham K."/>
            <person name="Topping I."/>
            <person name="Tsamla T."/>
            <person name="Vassiliev H."/>
            <person name="Vo A."/>
            <person name="Wangchuk T."/>
            <person name="Wangdi T."/>
            <person name="Weiand M."/>
            <person name="Wilkinson J."/>
            <person name="Wilson A."/>
            <person name="Yadav S."/>
            <person name="Young G."/>
            <person name="Yu Q."/>
            <person name="Zembek L."/>
            <person name="Zhong D."/>
            <person name="Zimmer A."/>
            <person name="Zwirko Z."/>
            <person name="Jaffe D.B."/>
            <person name="Alvarez P."/>
            <person name="Brockman W."/>
            <person name="Butler J."/>
            <person name="Chin C."/>
            <person name="Gnerre S."/>
            <person name="MacCallum I."/>
            <person name="Graves J.A."/>
            <person name="Ponting C.P."/>
            <person name="Breen M."/>
            <person name="Samollow P.B."/>
            <person name="Lander E.S."/>
            <person name="Lindblad-Toh K."/>
        </authorList>
    </citation>
    <scope>NUCLEOTIDE SEQUENCE [LARGE SCALE GENOMIC DNA]</scope>
</reference>
<evidence type="ECO:0000256" key="3">
    <source>
        <dbReference type="ARBA" id="ARBA00022490"/>
    </source>
</evidence>
<evidence type="ECO:0000256" key="8">
    <source>
        <dbReference type="ARBA" id="ARBA00039202"/>
    </source>
</evidence>
<dbReference type="Gene3D" id="3.30.497.10">
    <property type="entry name" value="Antithrombin, subunit I, domain 2"/>
    <property type="match status" value="1"/>
</dbReference>
<dbReference type="GO" id="GO:0005615">
    <property type="term" value="C:extracellular space"/>
    <property type="evidence" value="ECO:0007669"/>
    <property type="project" value="InterPro"/>
</dbReference>
<evidence type="ECO:0000256" key="6">
    <source>
        <dbReference type="ARBA" id="ARBA00022990"/>
    </source>
</evidence>
<evidence type="ECO:0000256" key="1">
    <source>
        <dbReference type="ARBA" id="ARBA00004496"/>
    </source>
</evidence>
<evidence type="ECO:0000256" key="5">
    <source>
        <dbReference type="ARBA" id="ARBA00022900"/>
    </source>
</evidence>
<evidence type="ECO:0000259" key="9">
    <source>
        <dbReference type="SMART" id="SM00093"/>
    </source>
</evidence>
<reference evidence="10" key="2">
    <citation type="submission" date="2025-08" db="UniProtKB">
        <authorList>
            <consortium name="Ensembl"/>
        </authorList>
    </citation>
    <scope>IDENTIFICATION</scope>
</reference>
<keyword evidence="5" id="KW-0722">Serine protease inhibitor</keyword>
<accession>A0A5F8GHF6</accession>
<dbReference type="PANTHER" id="PTHR11461:SF204">
    <property type="entry name" value="SERPIN B6"/>
    <property type="match status" value="1"/>
</dbReference>
<evidence type="ECO:0000256" key="7">
    <source>
        <dbReference type="ARBA" id="ARBA00038828"/>
    </source>
</evidence>
<comment type="similarity">
    <text evidence="2">Belongs to the serpin family. Ov-serpin subfamily.</text>
</comment>
<dbReference type="PANTHER" id="PTHR11461">
    <property type="entry name" value="SERINE PROTEASE INHIBITOR, SERPIN"/>
    <property type="match status" value="1"/>
</dbReference>
<dbReference type="InterPro" id="IPR036186">
    <property type="entry name" value="Serpin_sf"/>
</dbReference>
<dbReference type="Bgee" id="ENSMODG00000028653">
    <property type="expression patterns" value="Expressed in spermatocyte and 21 other cell types or tissues"/>
</dbReference>
<name>A0A5F8GHF6_MONDO</name>
<dbReference type="InterPro" id="IPR042178">
    <property type="entry name" value="Serpin_sf_1"/>
</dbReference>
<keyword evidence="4" id="KW-0646">Protease inhibitor</keyword>
<dbReference type="InterPro" id="IPR023796">
    <property type="entry name" value="Serpin_dom"/>
</dbReference>
<dbReference type="InterPro" id="IPR000215">
    <property type="entry name" value="Serpin_fam"/>
</dbReference>
<keyword evidence="11" id="KW-1185">Reference proteome</keyword>
<dbReference type="PROSITE" id="PS00284">
    <property type="entry name" value="SERPIN"/>
    <property type="match status" value="1"/>
</dbReference>
<comment type="subunit">
    <text evidence="7">Forms a complex with the monomeric form of beta-tryptase.</text>
</comment>